<evidence type="ECO:0000313" key="5">
    <source>
        <dbReference type="EMBL" id="MQX35005.1"/>
    </source>
</evidence>
<keyword evidence="1 5" id="KW-0489">Methyltransferase</keyword>
<evidence type="ECO:0000256" key="2">
    <source>
        <dbReference type="ARBA" id="ARBA00022679"/>
    </source>
</evidence>
<dbReference type="AlphaFoldDB" id="A0A7X2D389"/>
<dbReference type="Proteomes" id="UP000434582">
    <property type="component" value="Unassembled WGS sequence"/>
</dbReference>
<keyword evidence="4" id="KW-0472">Membrane</keyword>
<dbReference type="InterPro" id="IPR026170">
    <property type="entry name" value="FAM173A/B"/>
</dbReference>
<proteinExistence type="predicted"/>
<dbReference type="PANTHER" id="PTHR13610:SF9">
    <property type="entry name" value="FI06469P"/>
    <property type="match status" value="1"/>
</dbReference>
<keyword evidence="3" id="KW-0949">S-adenosyl-L-methionine</keyword>
<comment type="caution">
    <text evidence="5">The sequence shown here is derived from an EMBL/GenBank/DDBJ whole genome shotgun (WGS) entry which is preliminary data.</text>
</comment>
<feature type="transmembrane region" description="Helical" evidence="4">
    <location>
        <begin position="12"/>
        <end position="32"/>
    </location>
</feature>
<reference evidence="5 6" key="1">
    <citation type="submission" date="2019-10" db="EMBL/GenBank/DDBJ databases">
        <title>Draft whole-genome sequence of the purple nonsulfur photosynthetic bacterium Roseospira navarrensis DSM 15114.</title>
        <authorList>
            <person name="Kyndt J.A."/>
            <person name="Meyer T.E."/>
        </authorList>
    </citation>
    <scope>NUCLEOTIDE SEQUENCE [LARGE SCALE GENOMIC DNA]</scope>
    <source>
        <strain evidence="5 6">DSM 15114</strain>
    </source>
</reference>
<dbReference type="GO" id="GO:0016279">
    <property type="term" value="F:protein-lysine N-methyltransferase activity"/>
    <property type="evidence" value="ECO:0007669"/>
    <property type="project" value="InterPro"/>
</dbReference>
<evidence type="ECO:0000256" key="3">
    <source>
        <dbReference type="ARBA" id="ARBA00022691"/>
    </source>
</evidence>
<keyword evidence="2 5" id="KW-0808">Transferase</keyword>
<dbReference type="SUPFAM" id="SSF53335">
    <property type="entry name" value="S-adenosyl-L-methionine-dependent methyltransferases"/>
    <property type="match status" value="1"/>
</dbReference>
<protein>
    <submittedName>
        <fullName evidence="5">SAM-dependent methyltransferase</fullName>
    </submittedName>
</protein>
<dbReference type="CDD" id="cd02440">
    <property type="entry name" value="AdoMet_MTases"/>
    <property type="match status" value="1"/>
</dbReference>
<sequence length="189" mass="19942">MAADVGPGGLAVLTAAALAVALVVLYTVRLGAPPWPSAPRARRALLAALPDRVEGEILELGSAWGGLALDLAARYPDRRVVAVELSPIPWAVSRLRALAGRAGNLEARRADLHRVDLSRAGLIVCYLHRDAMARLAARLRAEAPHGCVVVSNTFGLGDWTPVARHPVGDAFGTTILVYRVPESLPATQA</sequence>
<evidence type="ECO:0000256" key="1">
    <source>
        <dbReference type="ARBA" id="ARBA00022603"/>
    </source>
</evidence>
<accession>A0A7X2D389</accession>
<gene>
    <name evidence="5" type="ORF">GHC57_00580</name>
</gene>
<dbReference type="RefSeq" id="WP_153340038.1">
    <property type="nucleotide sequence ID" value="NZ_WIVE01000001.1"/>
</dbReference>
<keyword evidence="6" id="KW-1185">Reference proteome</keyword>
<dbReference type="EMBL" id="WIVE01000001">
    <property type="protein sequence ID" value="MQX35005.1"/>
    <property type="molecule type" value="Genomic_DNA"/>
</dbReference>
<keyword evidence="4" id="KW-0812">Transmembrane</keyword>
<evidence type="ECO:0000256" key="4">
    <source>
        <dbReference type="SAM" id="Phobius"/>
    </source>
</evidence>
<keyword evidence="4" id="KW-1133">Transmembrane helix</keyword>
<dbReference type="GO" id="GO:0032259">
    <property type="term" value="P:methylation"/>
    <property type="evidence" value="ECO:0007669"/>
    <property type="project" value="UniProtKB-KW"/>
</dbReference>
<evidence type="ECO:0000313" key="6">
    <source>
        <dbReference type="Proteomes" id="UP000434582"/>
    </source>
</evidence>
<dbReference type="PANTHER" id="PTHR13610">
    <property type="entry name" value="METHYLTRANSFERASE DOMAIN-CONTAINING PROTEIN"/>
    <property type="match status" value="1"/>
</dbReference>
<organism evidence="5 6">
    <name type="scientific">Roseospira navarrensis</name>
    <dbReference type="NCBI Taxonomy" id="140058"/>
    <lineage>
        <taxon>Bacteria</taxon>
        <taxon>Pseudomonadati</taxon>
        <taxon>Pseudomonadota</taxon>
        <taxon>Alphaproteobacteria</taxon>
        <taxon>Rhodospirillales</taxon>
        <taxon>Rhodospirillaceae</taxon>
        <taxon>Roseospira</taxon>
    </lineage>
</organism>
<dbReference type="Gene3D" id="3.40.50.150">
    <property type="entry name" value="Vaccinia Virus protein VP39"/>
    <property type="match status" value="1"/>
</dbReference>
<dbReference type="InterPro" id="IPR029063">
    <property type="entry name" value="SAM-dependent_MTases_sf"/>
</dbReference>
<name>A0A7X2D389_9PROT</name>
<dbReference type="OrthoDB" id="5510758at2"/>